<feature type="compositionally biased region" description="Basic and acidic residues" evidence="1">
    <location>
        <begin position="1"/>
        <end position="22"/>
    </location>
</feature>
<evidence type="ECO:0000259" key="2">
    <source>
        <dbReference type="PROSITE" id="PS51140"/>
    </source>
</evidence>
<dbReference type="AlphaFoldDB" id="A0AAV5RPT3"/>
<accession>A0AAV5RPT3</accession>
<protein>
    <submittedName>
        <fullName evidence="3">Ubiquitin-binding protein</fullName>
    </submittedName>
</protein>
<keyword evidence="4" id="KW-1185">Reference proteome</keyword>
<organism evidence="3 4">
    <name type="scientific">Maudiozyma humilis</name>
    <name type="common">Sour dough yeast</name>
    <name type="synonym">Kazachstania humilis</name>
    <dbReference type="NCBI Taxonomy" id="51915"/>
    <lineage>
        <taxon>Eukaryota</taxon>
        <taxon>Fungi</taxon>
        <taxon>Dikarya</taxon>
        <taxon>Ascomycota</taxon>
        <taxon>Saccharomycotina</taxon>
        <taxon>Saccharomycetes</taxon>
        <taxon>Saccharomycetales</taxon>
        <taxon>Saccharomycetaceae</taxon>
        <taxon>Maudiozyma</taxon>
    </lineage>
</organism>
<dbReference type="InterPro" id="IPR009060">
    <property type="entry name" value="UBA-like_sf"/>
</dbReference>
<dbReference type="PANTHER" id="PTHR16461:SF5">
    <property type="entry name" value="TOLL-INTERACTING PROTEIN"/>
    <property type="match status" value="1"/>
</dbReference>
<dbReference type="GO" id="GO:0031624">
    <property type="term" value="F:ubiquitin conjugating enzyme binding"/>
    <property type="evidence" value="ECO:0007669"/>
    <property type="project" value="TreeGrafter"/>
</dbReference>
<feature type="compositionally biased region" description="Acidic residues" evidence="1">
    <location>
        <begin position="478"/>
        <end position="495"/>
    </location>
</feature>
<dbReference type="GO" id="GO:0043130">
    <property type="term" value="F:ubiquitin binding"/>
    <property type="evidence" value="ECO:0007669"/>
    <property type="project" value="InterPro"/>
</dbReference>
<dbReference type="PROSITE" id="PS51140">
    <property type="entry name" value="CUE"/>
    <property type="match status" value="1"/>
</dbReference>
<evidence type="ECO:0000313" key="4">
    <source>
        <dbReference type="Proteomes" id="UP001377567"/>
    </source>
</evidence>
<feature type="compositionally biased region" description="Basic and acidic residues" evidence="1">
    <location>
        <begin position="84"/>
        <end position="93"/>
    </location>
</feature>
<feature type="region of interest" description="Disordered" evidence="1">
    <location>
        <begin position="344"/>
        <end position="363"/>
    </location>
</feature>
<feature type="region of interest" description="Disordered" evidence="1">
    <location>
        <begin position="203"/>
        <end position="273"/>
    </location>
</feature>
<dbReference type="InterPro" id="IPR041807">
    <property type="entry name" value="Cue5/Don1_CUE"/>
</dbReference>
<dbReference type="GO" id="GO:0006511">
    <property type="term" value="P:ubiquitin-dependent protein catabolic process"/>
    <property type="evidence" value="ECO:0007669"/>
    <property type="project" value="TreeGrafter"/>
</dbReference>
<comment type="caution">
    <text evidence="3">The sequence shown here is derived from an EMBL/GenBank/DDBJ whole genome shotgun (WGS) entry which is preliminary data.</text>
</comment>
<dbReference type="FunFam" id="1.10.8.10:FF:000064">
    <property type="entry name" value="Similar to CUE domain-containing protein"/>
    <property type="match status" value="1"/>
</dbReference>
<feature type="compositionally biased region" description="Polar residues" evidence="1">
    <location>
        <begin position="344"/>
        <end position="361"/>
    </location>
</feature>
<feature type="domain" description="CUE" evidence="2">
    <location>
        <begin position="121"/>
        <end position="164"/>
    </location>
</feature>
<feature type="region of interest" description="Disordered" evidence="1">
    <location>
        <begin position="308"/>
        <end position="327"/>
    </location>
</feature>
<dbReference type="GO" id="GO:0005737">
    <property type="term" value="C:cytoplasm"/>
    <property type="evidence" value="ECO:0007669"/>
    <property type="project" value="TreeGrafter"/>
</dbReference>
<feature type="compositionally biased region" description="Low complexity" evidence="1">
    <location>
        <begin position="315"/>
        <end position="324"/>
    </location>
</feature>
<dbReference type="EMBL" id="BTGD01000001">
    <property type="protein sequence ID" value="GMM53448.1"/>
    <property type="molecule type" value="Genomic_DNA"/>
</dbReference>
<evidence type="ECO:0000313" key="3">
    <source>
        <dbReference type="EMBL" id="GMM53448.1"/>
    </source>
</evidence>
<evidence type="ECO:0000256" key="1">
    <source>
        <dbReference type="SAM" id="MobiDB-lite"/>
    </source>
</evidence>
<dbReference type="InterPro" id="IPR003892">
    <property type="entry name" value="CUE"/>
</dbReference>
<dbReference type="SUPFAM" id="SSF46934">
    <property type="entry name" value="UBA-like"/>
    <property type="match status" value="1"/>
</dbReference>
<dbReference type="Gene3D" id="1.10.8.10">
    <property type="entry name" value="DNA helicase RuvA subunit, C-terminal domain"/>
    <property type="match status" value="1"/>
</dbReference>
<dbReference type="SMART" id="SM00546">
    <property type="entry name" value="CUE"/>
    <property type="match status" value="1"/>
</dbReference>
<reference evidence="3 4" key="1">
    <citation type="journal article" date="2023" name="Elife">
        <title>Identification of key yeast species and microbe-microbe interactions impacting larval growth of Drosophila in the wild.</title>
        <authorList>
            <person name="Mure A."/>
            <person name="Sugiura Y."/>
            <person name="Maeda R."/>
            <person name="Honda K."/>
            <person name="Sakurai N."/>
            <person name="Takahashi Y."/>
            <person name="Watada M."/>
            <person name="Katoh T."/>
            <person name="Gotoh A."/>
            <person name="Gotoh Y."/>
            <person name="Taniguchi I."/>
            <person name="Nakamura K."/>
            <person name="Hayashi T."/>
            <person name="Katayama T."/>
            <person name="Uemura T."/>
            <person name="Hattori Y."/>
        </authorList>
    </citation>
    <scope>NUCLEOTIDE SEQUENCE [LARGE SCALE GENOMIC DNA]</scope>
    <source>
        <strain evidence="3 4">KH-74</strain>
    </source>
</reference>
<dbReference type="CDD" id="cd14372">
    <property type="entry name" value="CUE_Cue5p_like"/>
    <property type="match status" value="1"/>
</dbReference>
<dbReference type="Proteomes" id="UP001377567">
    <property type="component" value="Unassembled WGS sequence"/>
</dbReference>
<gene>
    <name evidence="3" type="ORF">DAKH74_000640</name>
</gene>
<sequence>MSEVKDDKKVNAETPEVTKEDQSGDSGKITMNEEVDEDDSMVTEPVDDKKEEAEVLEETTTTLTSDSKEGSVKVVAPEPISADEIEKAEKAEGDDKDADAEAPAPPLPTRTKTQDSLQKPGENPLLKQLKEAFPSMEEKYIKAVMIASNGALDPAFNALLFLSDPDSGIDIPLPSKEPSPALNTQSRRKLTQLEQDELLAKQLNDQYNNRSKHRKGNATSRRGRGGEEDYSGEPIPFDDPAERQLHNERVHDRRRRLQQEGEFNPETYQDDDSWGQFVERDLPEIKANVNQTIQETANNVRSWFNRNFAGDESANNNNNNNNNNSVGLSYDEEQMRQQQEALRYYESQNSHQSQESGVSGQTERRRFNSFGARIGEDSLESHGISLHNDEFSDDEDVPPQLPSRERTRESNDADADADASMVTNDDQRVVSQTTYIDTPDKTPKKKWQPVPPAPADATPTKVNATTAKANAKGKADAETDPDADADDFMINSDEE</sequence>
<feature type="region of interest" description="Disordered" evidence="1">
    <location>
        <begin position="384"/>
        <end position="495"/>
    </location>
</feature>
<feature type="region of interest" description="Disordered" evidence="1">
    <location>
        <begin position="1"/>
        <end position="130"/>
    </location>
</feature>
<feature type="compositionally biased region" description="Polar residues" evidence="1">
    <location>
        <begin position="421"/>
        <end position="436"/>
    </location>
</feature>
<feature type="compositionally biased region" description="Low complexity" evidence="1">
    <location>
        <begin position="455"/>
        <end position="472"/>
    </location>
</feature>
<name>A0AAV5RPT3_MAUHU</name>
<feature type="compositionally biased region" description="Basic and acidic residues" evidence="1">
    <location>
        <begin position="240"/>
        <end position="251"/>
    </location>
</feature>
<dbReference type="Pfam" id="PF02845">
    <property type="entry name" value="CUE"/>
    <property type="match status" value="1"/>
</dbReference>
<dbReference type="PANTHER" id="PTHR16461">
    <property type="entry name" value="TOLL-INTERACTING PROTEIN"/>
    <property type="match status" value="1"/>
</dbReference>
<proteinExistence type="predicted"/>